<protein>
    <submittedName>
        <fullName evidence="1">Uncharacterized protein</fullName>
    </submittedName>
</protein>
<reference evidence="1 2" key="1">
    <citation type="journal article" date="2017" name="Mol. Biol. Evol.">
        <title>The 4-celled Tetrabaena socialis nuclear genome reveals the essential components for genetic control of cell number at the origin of multicellularity in the volvocine lineage.</title>
        <authorList>
            <person name="Featherston J."/>
            <person name="Arakaki Y."/>
            <person name="Hanschen E.R."/>
            <person name="Ferris P.J."/>
            <person name="Michod R.E."/>
            <person name="Olson B.J.S.C."/>
            <person name="Nozaki H."/>
            <person name="Durand P.M."/>
        </authorList>
    </citation>
    <scope>NUCLEOTIDE SEQUENCE [LARGE SCALE GENOMIC DNA]</scope>
    <source>
        <strain evidence="1 2">NIES-571</strain>
    </source>
</reference>
<dbReference type="SUPFAM" id="SSF48452">
    <property type="entry name" value="TPR-like"/>
    <property type="match status" value="1"/>
</dbReference>
<dbReference type="EMBL" id="PGGS01000061">
    <property type="protein sequence ID" value="PNH10286.1"/>
    <property type="molecule type" value="Genomic_DNA"/>
</dbReference>
<sequence>MGRAALVEEDDRVPDAWHLLALAYYSGHQYAEAAEVLAKGQALLKAMGAGPKDEITQVFADLQSAIKEALELAQPGQQGGPGEPQCS</sequence>
<proteinExistence type="predicted"/>
<dbReference type="Proteomes" id="UP000236333">
    <property type="component" value="Unassembled WGS sequence"/>
</dbReference>
<dbReference type="AlphaFoldDB" id="A0A2J8ACQ2"/>
<accession>A0A2J8ACQ2</accession>
<name>A0A2J8ACQ2_9CHLO</name>
<organism evidence="1 2">
    <name type="scientific">Tetrabaena socialis</name>
    <dbReference type="NCBI Taxonomy" id="47790"/>
    <lineage>
        <taxon>Eukaryota</taxon>
        <taxon>Viridiplantae</taxon>
        <taxon>Chlorophyta</taxon>
        <taxon>core chlorophytes</taxon>
        <taxon>Chlorophyceae</taxon>
        <taxon>CS clade</taxon>
        <taxon>Chlamydomonadales</taxon>
        <taxon>Tetrabaenaceae</taxon>
        <taxon>Tetrabaena</taxon>
    </lineage>
</organism>
<keyword evidence="2" id="KW-1185">Reference proteome</keyword>
<comment type="caution">
    <text evidence="1">The sequence shown here is derived from an EMBL/GenBank/DDBJ whole genome shotgun (WGS) entry which is preliminary data.</text>
</comment>
<evidence type="ECO:0000313" key="1">
    <source>
        <dbReference type="EMBL" id="PNH10286.1"/>
    </source>
</evidence>
<dbReference type="InterPro" id="IPR011990">
    <property type="entry name" value="TPR-like_helical_dom_sf"/>
</dbReference>
<evidence type="ECO:0000313" key="2">
    <source>
        <dbReference type="Proteomes" id="UP000236333"/>
    </source>
</evidence>
<dbReference type="OrthoDB" id="1914839at2759"/>
<gene>
    <name evidence="1" type="ORF">TSOC_003020</name>
</gene>